<keyword evidence="1" id="KW-0812">Transmembrane</keyword>
<keyword evidence="1" id="KW-0472">Membrane</keyword>
<evidence type="ECO:0000256" key="1">
    <source>
        <dbReference type="SAM" id="Phobius"/>
    </source>
</evidence>
<accession>A0ABX1CYW3</accession>
<evidence type="ECO:0000313" key="2">
    <source>
        <dbReference type="EMBL" id="NJW52957.1"/>
    </source>
</evidence>
<keyword evidence="3" id="KW-1185">Reference proteome</keyword>
<evidence type="ECO:0000313" key="3">
    <source>
        <dbReference type="Proteomes" id="UP000703674"/>
    </source>
</evidence>
<name>A0ABX1CYW3_9FLAO</name>
<dbReference type="EMBL" id="JAAVJR010000004">
    <property type="protein sequence ID" value="NJW52957.1"/>
    <property type="molecule type" value="Genomic_DNA"/>
</dbReference>
<gene>
    <name evidence="2" type="ORF">HC175_08490</name>
</gene>
<keyword evidence="1" id="KW-1133">Transmembrane helix</keyword>
<dbReference type="RefSeq" id="WP_168138064.1">
    <property type="nucleotide sequence ID" value="NZ_JAAVJR010000004.1"/>
</dbReference>
<dbReference type="Proteomes" id="UP000703674">
    <property type="component" value="Unassembled WGS sequence"/>
</dbReference>
<protein>
    <submittedName>
        <fullName evidence="2">DUF2007 domain-containing protein</fullName>
    </submittedName>
</protein>
<sequence>MSGFFSTVAVFQYSAEAEIIKGRLQSEGFECFLTDNHTIDTDPLVSNAIGGVKLNVRKEDETGALHVLNSIKKFAVDDEGLDLQCQYCNSKEVELLTKVKGFRSIFFFGLSFLFNALPIYIKRDYHCRTCNMKFDLK</sequence>
<comment type="caution">
    <text evidence="2">The sequence shown here is derived from an EMBL/GenBank/DDBJ whole genome shotgun (WGS) entry which is preliminary data.</text>
</comment>
<organism evidence="2 3">
    <name type="scientific">Salinimicrobium oceani</name>
    <dbReference type="NCBI Taxonomy" id="2722702"/>
    <lineage>
        <taxon>Bacteria</taxon>
        <taxon>Pseudomonadati</taxon>
        <taxon>Bacteroidota</taxon>
        <taxon>Flavobacteriia</taxon>
        <taxon>Flavobacteriales</taxon>
        <taxon>Flavobacteriaceae</taxon>
        <taxon>Salinimicrobium</taxon>
    </lineage>
</organism>
<feature type="transmembrane region" description="Helical" evidence="1">
    <location>
        <begin position="101"/>
        <end position="121"/>
    </location>
</feature>
<reference evidence="2 3" key="1">
    <citation type="submission" date="2020-03" db="EMBL/GenBank/DDBJ databases">
        <title>Salinimicrobium sp. nov, isolated from SCS.</title>
        <authorList>
            <person name="Cao W.R."/>
        </authorList>
    </citation>
    <scope>NUCLEOTIDE SEQUENCE [LARGE SCALE GENOMIC DNA]</scope>
    <source>
        <strain evidence="3">J15B91</strain>
    </source>
</reference>
<proteinExistence type="predicted"/>